<reference evidence="4" key="1">
    <citation type="submission" date="2018-01" db="EMBL/GenBank/DDBJ databases">
        <authorList>
            <consortium name="Urmite Genomes"/>
        </authorList>
    </citation>
    <scope>NUCLEOTIDE SEQUENCE [LARGE SCALE GENOMIC DNA]</scope>
    <source>
        <strain evidence="4">AFP003</strain>
    </source>
</reference>
<name>A0A2K4Y4L1_9MYCO</name>
<dbReference type="InterPro" id="IPR038332">
    <property type="entry name" value="PPE_sf"/>
</dbReference>
<dbReference type="AlphaFoldDB" id="A0A2K4Y4L1"/>
<evidence type="ECO:0000259" key="3">
    <source>
        <dbReference type="Pfam" id="PF00823"/>
    </source>
</evidence>
<comment type="similarity">
    <text evidence="1">Belongs to the mycobacterial PPE family.</text>
</comment>
<feature type="compositionally biased region" description="Low complexity" evidence="2">
    <location>
        <begin position="114"/>
        <end position="124"/>
    </location>
</feature>
<proteinExistence type="inferred from homology"/>
<comment type="caution">
    <text evidence="4">The sequence shown here is derived from an EMBL/GenBank/DDBJ whole genome shotgun (WGS) entry which is preliminary data.</text>
</comment>
<dbReference type="Proteomes" id="UP000236318">
    <property type="component" value="Unassembled WGS sequence"/>
</dbReference>
<dbReference type="Pfam" id="PF00823">
    <property type="entry name" value="PPE"/>
    <property type="match status" value="1"/>
</dbReference>
<feature type="domain" description="PPE" evidence="3">
    <location>
        <begin position="5"/>
        <end position="43"/>
    </location>
</feature>
<keyword evidence="5" id="KW-1185">Reference proteome</keyword>
<dbReference type="Gene3D" id="1.20.1260.20">
    <property type="entry name" value="PPE superfamily"/>
    <property type="match status" value="1"/>
</dbReference>
<feature type="region of interest" description="Disordered" evidence="2">
    <location>
        <begin position="97"/>
        <end position="124"/>
    </location>
</feature>
<dbReference type="InterPro" id="IPR000030">
    <property type="entry name" value="PPE_dom"/>
</dbReference>
<protein>
    <submittedName>
        <fullName evidence="4">PPE family protein</fullName>
    </submittedName>
</protein>
<sequence length="284" mass="27979">LTRPFFGQNTAAIAATEAQYLQMWVQDATAMYGYAAEAETASTLQSFDEPPQTTNQSGQDTQARSLAQTTANTTAGRTQSLLQSLATQQTNLVDPPLPAGSTANIAPGGATLQPGTTVSVTSGSPVTNTSGATLTVGPNGIDWVNLDAGVTSSSQAGSTLVFVAHYLITSGSFTVNSPYFGGTGAFTVSSGSVTAGSTGVEATIDASTGLVTAINAGTVITGPVTATPYAFPVAPVAPVVSSSSSALAAAPAAAPVVSAPGLAGAAGIQPQFNVDALMDALSAG</sequence>
<evidence type="ECO:0000256" key="2">
    <source>
        <dbReference type="SAM" id="MobiDB-lite"/>
    </source>
</evidence>
<dbReference type="PANTHER" id="PTHR46766">
    <property type="entry name" value="GLUTAMINE-RICH PROTEIN 2"/>
    <property type="match status" value="1"/>
</dbReference>
<gene>
    <name evidence="4" type="ORF">MAAFP003_387</name>
</gene>
<evidence type="ECO:0000256" key="1">
    <source>
        <dbReference type="ARBA" id="ARBA00010652"/>
    </source>
</evidence>
<dbReference type="PANTHER" id="PTHR46766:SF1">
    <property type="entry name" value="GLUTAMINE-RICH PROTEIN 2"/>
    <property type="match status" value="1"/>
</dbReference>
<feature type="region of interest" description="Disordered" evidence="2">
    <location>
        <begin position="42"/>
        <end position="74"/>
    </location>
</feature>
<organism evidence="4 5">
    <name type="scientific">Mycobacterium ahvazicum</name>
    <dbReference type="NCBI Taxonomy" id="1964395"/>
    <lineage>
        <taxon>Bacteria</taxon>
        <taxon>Bacillati</taxon>
        <taxon>Actinomycetota</taxon>
        <taxon>Actinomycetes</taxon>
        <taxon>Mycobacteriales</taxon>
        <taxon>Mycobacteriaceae</taxon>
        <taxon>Mycobacterium</taxon>
        <taxon>Mycobacterium simiae complex</taxon>
    </lineage>
</organism>
<dbReference type="EMBL" id="FXEG02000001">
    <property type="protein sequence ID" value="SOX51726.1"/>
    <property type="molecule type" value="Genomic_DNA"/>
</dbReference>
<feature type="non-terminal residue" evidence="4">
    <location>
        <position position="1"/>
    </location>
</feature>
<dbReference type="SUPFAM" id="SSF140459">
    <property type="entry name" value="PE/PPE dimer-like"/>
    <property type="match status" value="1"/>
</dbReference>
<dbReference type="GO" id="GO:0052572">
    <property type="term" value="P:response to host immune response"/>
    <property type="evidence" value="ECO:0007669"/>
    <property type="project" value="TreeGrafter"/>
</dbReference>
<evidence type="ECO:0000313" key="5">
    <source>
        <dbReference type="Proteomes" id="UP000236318"/>
    </source>
</evidence>
<evidence type="ECO:0000313" key="4">
    <source>
        <dbReference type="EMBL" id="SOX51726.1"/>
    </source>
</evidence>
<accession>A0A2K4Y4L1</accession>